<dbReference type="Proteomes" id="UP001302249">
    <property type="component" value="Chromosome"/>
</dbReference>
<name>A0ABZ0B668_9SPHN</name>
<evidence type="ECO:0000256" key="1">
    <source>
        <dbReference type="ARBA" id="ARBA00004141"/>
    </source>
</evidence>
<accession>A0ABZ0B668</accession>
<protein>
    <submittedName>
        <fullName evidence="7">FUSC family protein</fullName>
    </submittedName>
</protein>
<evidence type="ECO:0000313" key="7">
    <source>
        <dbReference type="EMBL" id="WNO52692.1"/>
    </source>
</evidence>
<keyword evidence="8" id="KW-1185">Reference proteome</keyword>
<dbReference type="RefSeq" id="WP_313913403.1">
    <property type="nucleotide sequence ID" value="NZ_CP135076.1"/>
</dbReference>
<proteinExistence type="predicted"/>
<organism evidence="7 8">
    <name type="scientific">Stakelama saccharophila</name>
    <dbReference type="NCBI Taxonomy" id="3075605"/>
    <lineage>
        <taxon>Bacteria</taxon>
        <taxon>Pseudomonadati</taxon>
        <taxon>Pseudomonadota</taxon>
        <taxon>Alphaproteobacteria</taxon>
        <taxon>Sphingomonadales</taxon>
        <taxon>Sphingomonadaceae</taxon>
        <taxon>Stakelama</taxon>
    </lineage>
</organism>
<evidence type="ECO:0000256" key="2">
    <source>
        <dbReference type="ARBA" id="ARBA00022692"/>
    </source>
</evidence>
<keyword evidence="4 5" id="KW-0472">Membrane</keyword>
<sequence length="329" mass="35001">MRAARDPLRIGSQAAVAAVVTFLVVRACGLEYASWGVISALFVTQEDADATLRTGLVRIAVTILGTLAGLVSVYLLGGSDNVIWRIGAVVFILYAVAERFPAFGFGTMAGVIVALDADATVLDGALERAIAITVGTVAGVVATLVIWPESAGTRALRSARGLLSSGADLVRAEFDILLGRRNRRDLDADHDRFLDDIGRVRVLGRSAHLKHGSAEQARQMADAMYRIWHSLVIIDRLCEQPNVGTLVRQDRGLCVSLARVGKAGEAFLDAAASGRGDDGHMAKLEAAIDTTRKRVPADAAGELLSLAFGLEEFKRTSRRLSELLAAAGR</sequence>
<dbReference type="Pfam" id="PF13515">
    <property type="entry name" value="FUSC_2"/>
    <property type="match status" value="1"/>
</dbReference>
<keyword evidence="2 5" id="KW-0812">Transmembrane</keyword>
<evidence type="ECO:0000259" key="6">
    <source>
        <dbReference type="Pfam" id="PF13515"/>
    </source>
</evidence>
<dbReference type="InterPro" id="IPR049453">
    <property type="entry name" value="Memb_transporter_dom"/>
</dbReference>
<feature type="transmembrane region" description="Helical" evidence="5">
    <location>
        <begin position="128"/>
        <end position="147"/>
    </location>
</feature>
<reference evidence="7 8" key="1">
    <citation type="submission" date="2023-09" db="EMBL/GenBank/DDBJ databases">
        <authorList>
            <person name="Rey-Velasco X."/>
        </authorList>
    </citation>
    <scope>NUCLEOTIDE SEQUENCE [LARGE SCALE GENOMIC DNA]</scope>
    <source>
        <strain evidence="7 8">W311</strain>
    </source>
</reference>
<feature type="transmembrane region" description="Helical" evidence="5">
    <location>
        <begin position="15"/>
        <end position="43"/>
    </location>
</feature>
<gene>
    <name evidence="7" type="ORF">RPR59_09465</name>
</gene>
<evidence type="ECO:0000256" key="3">
    <source>
        <dbReference type="ARBA" id="ARBA00022989"/>
    </source>
</evidence>
<evidence type="ECO:0000256" key="5">
    <source>
        <dbReference type="SAM" id="Phobius"/>
    </source>
</evidence>
<evidence type="ECO:0000313" key="8">
    <source>
        <dbReference type="Proteomes" id="UP001302249"/>
    </source>
</evidence>
<dbReference type="EMBL" id="CP135076">
    <property type="protein sequence ID" value="WNO52692.1"/>
    <property type="molecule type" value="Genomic_DNA"/>
</dbReference>
<comment type="subcellular location">
    <subcellularLocation>
        <location evidence="1">Membrane</location>
        <topology evidence="1">Multi-pass membrane protein</topology>
    </subcellularLocation>
</comment>
<feature type="domain" description="Integral membrane bound transporter" evidence="6">
    <location>
        <begin position="21"/>
        <end position="141"/>
    </location>
</feature>
<feature type="transmembrane region" description="Helical" evidence="5">
    <location>
        <begin position="55"/>
        <end position="76"/>
    </location>
</feature>
<keyword evidence="3 5" id="KW-1133">Transmembrane helix</keyword>
<evidence type="ECO:0000256" key="4">
    <source>
        <dbReference type="ARBA" id="ARBA00023136"/>
    </source>
</evidence>
<feature type="transmembrane region" description="Helical" evidence="5">
    <location>
        <begin position="82"/>
        <end position="97"/>
    </location>
</feature>